<dbReference type="Proteomes" id="UP000094444">
    <property type="component" value="Unassembled WGS sequence"/>
</dbReference>
<protein>
    <submittedName>
        <fullName evidence="2">Uncharacterized protein</fullName>
    </submittedName>
</protein>
<dbReference type="OrthoDB" id="5153746at2759"/>
<name>A0A2P5I8X6_DIAHE</name>
<dbReference type="AlphaFoldDB" id="A0A2P5I8X6"/>
<accession>A0A2P5I8X6</accession>
<dbReference type="EMBL" id="MAVT02000147">
    <property type="protein sequence ID" value="POS78955.1"/>
    <property type="molecule type" value="Genomic_DNA"/>
</dbReference>
<gene>
    <name evidence="2" type="ORF">DHEL01_v202642</name>
</gene>
<dbReference type="STRING" id="158607.A0A2P5I8X6"/>
<comment type="caution">
    <text evidence="2">The sequence shown here is derived from an EMBL/GenBank/DDBJ whole genome shotgun (WGS) entry which is preliminary data.</text>
</comment>
<keyword evidence="3" id="KW-1185">Reference proteome</keyword>
<feature type="compositionally biased region" description="Basic and acidic residues" evidence="1">
    <location>
        <begin position="292"/>
        <end position="305"/>
    </location>
</feature>
<reference evidence="2" key="1">
    <citation type="submission" date="2017-09" db="EMBL/GenBank/DDBJ databases">
        <title>Polyketide synthases of a Diaporthe helianthi virulent isolate.</title>
        <authorList>
            <person name="Baroncelli R."/>
        </authorList>
    </citation>
    <scope>NUCLEOTIDE SEQUENCE [LARGE SCALE GENOMIC DNA]</scope>
    <source>
        <strain evidence="2">7/96</strain>
    </source>
</reference>
<sequence length="325" mass="36805">MPTTIYESFTQALHGFRECGIQVEVRGKSSGKYTHDSEPPNCAIGIPLKHWTEMAEKCLEKHKHDLAAKYLPEIRDTIEFKSEADVVKASALYLIQPVEDAYRLAHPGDICLDELTKGSSSRVDSAYFSGPPDNKQAPGSSSNIFTVLEYKKFKSLSRKHFKFGIVSEYKHYRNAQEIPRFADTDSNTEIILKQATHYSWAFGTPFVALCDYNTLVLLFINIEQDKKGGPHAYMTVVTDSREMRKAYLGFLLAARSYEERKTSWRLDKDGADILATGEGWQRKFYSGTPVRNPERESRNKDEKKYLLPGSSDIDSDSSDTKIQSG</sequence>
<dbReference type="InParanoid" id="A0A2P5I8X6"/>
<evidence type="ECO:0000313" key="3">
    <source>
        <dbReference type="Proteomes" id="UP000094444"/>
    </source>
</evidence>
<evidence type="ECO:0000256" key="1">
    <source>
        <dbReference type="SAM" id="MobiDB-lite"/>
    </source>
</evidence>
<feature type="region of interest" description="Disordered" evidence="1">
    <location>
        <begin position="285"/>
        <end position="325"/>
    </location>
</feature>
<proteinExistence type="predicted"/>
<organism evidence="2 3">
    <name type="scientific">Diaporthe helianthi</name>
    <dbReference type="NCBI Taxonomy" id="158607"/>
    <lineage>
        <taxon>Eukaryota</taxon>
        <taxon>Fungi</taxon>
        <taxon>Dikarya</taxon>
        <taxon>Ascomycota</taxon>
        <taxon>Pezizomycotina</taxon>
        <taxon>Sordariomycetes</taxon>
        <taxon>Sordariomycetidae</taxon>
        <taxon>Diaporthales</taxon>
        <taxon>Diaporthaceae</taxon>
        <taxon>Diaporthe</taxon>
    </lineage>
</organism>
<evidence type="ECO:0000313" key="2">
    <source>
        <dbReference type="EMBL" id="POS78955.1"/>
    </source>
</evidence>